<evidence type="ECO:0000313" key="7">
    <source>
        <dbReference type="EMBL" id="TMJ13499.1"/>
    </source>
</evidence>
<feature type="transmembrane region" description="Helical" evidence="4">
    <location>
        <begin position="6"/>
        <end position="29"/>
    </location>
</feature>
<feature type="transmembrane region" description="Helical" evidence="4">
    <location>
        <begin position="339"/>
        <end position="359"/>
    </location>
</feature>
<feature type="domain" description="Glycosyltransferase 2-like" evidence="5">
    <location>
        <begin position="51"/>
        <end position="177"/>
    </location>
</feature>
<dbReference type="GO" id="GO:0016757">
    <property type="term" value="F:glycosyltransferase activity"/>
    <property type="evidence" value="ECO:0007669"/>
    <property type="project" value="UniProtKB-KW"/>
</dbReference>
<dbReference type="Pfam" id="PF00535">
    <property type="entry name" value="Glycos_transf_2"/>
    <property type="match status" value="1"/>
</dbReference>
<keyword evidence="3 7" id="KW-0808">Transferase</keyword>
<feature type="transmembrane region" description="Helical" evidence="4">
    <location>
        <begin position="311"/>
        <end position="332"/>
    </location>
</feature>
<comment type="similarity">
    <text evidence="1">Belongs to the glycosyltransferase 2 family.</text>
</comment>
<gene>
    <name evidence="7" type="ORF">E6G98_00150</name>
    <name evidence="6" type="ORF">E6G99_09120</name>
</gene>
<evidence type="ECO:0000313" key="8">
    <source>
        <dbReference type="Proteomes" id="UP000315217"/>
    </source>
</evidence>
<dbReference type="Proteomes" id="UP000318661">
    <property type="component" value="Unassembled WGS sequence"/>
</dbReference>
<evidence type="ECO:0000256" key="2">
    <source>
        <dbReference type="ARBA" id="ARBA00022676"/>
    </source>
</evidence>
<dbReference type="EMBL" id="VBAJ01000235">
    <property type="protein sequence ID" value="TMJ06124.1"/>
    <property type="molecule type" value="Genomic_DNA"/>
</dbReference>
<dbReference type="InterPro" id="IPR029044">
    <property type="entry name" value="Nucleotide-diphossugar_trans"/>
</dbReference>
<dbReference type="Gene3D" id="3.90.550.10">
    <property type="entry name" value="Spore Coat Polysaccharide Biosynthesis Protein SpsA, Chain A"/>
    <property type="match status" value="1"/>
</dbReference>
<comment type="caution">
    <text evidence="7">The sequence shown here is derived from an EMBL/GenBank/DDBJ whole genome shotgun (WGS) entry which is preliminary data.</text>
</comment>
<dbReference type="SUPFAM" id="SSF53448">
    <property type="entry name" value="Nucleotide-diphospho-sugar transferases"/>
    <property type="match status" value="1"/>
</dbReference>
<sequence>MIWRTLFWTGLGFVVVSYLGYPLWVACLARLRSVPTKARYLPDPLLPSVTCVMAAANEAALIGRKLDILVHQDYPQEKLSIIVVSDASTDDTDRIVRERAAGDPRIRLLRTSRRSGKPTAINLARRHIDTPITILVDARQELTAGAIRELVAHLADPHVGVVSGDLRVTGDVYWTYEGFIWKSESRSGSMVQTTGSLYAVRTADLPEIPPDTIMDDVYVPQTIAQSGRRIVMAEKAGSLDVATRSVRSEFIRTVRTMAGLVQICHTLRGCLNPARNPLWGRFIVHKVFRLACPYGFLLMLVSSALAEGPGYRIALAAMVGVGLIALGGWLGARSRLSSLILSFVALHLAALWAVPYYYLGRLSVTWARVETDRT</sequence>
<evidence type="ECO:0000256" key="1">
    <source>
        <dbReference type="ARBA" id="ARBA00006739"/>
    </source>
</evidence>
<proteinExistence type="inferred from homology"/>
<evidence type="ECO:0000259" key="5">
    <source>
        <dbReference type="Pfam" id="PF00535"/>
    </source>
</evidence>
<dbReference type="EMBL" id="VBAI01000006">
    <property type="protein sequence ID" value="TMJ13499.1"/>
    <property type="molecule type" value="Genomic_DNA"/>
</dbReference>
<keyword evidence="4" id="KW-1133">Transmembrane helix</keyword>
<evidence type="ECO:0000313" key="9">
    <source>
        <dbReference type="Proteomes" id="UP000318661"/>
    </source>
</evidence>
<keyword evidence="4" id="KW-0812">Transmembrane</keyword>
<keyword evidence="4" id="KW-0472">Membrane</keyword>
<protein>
    <submittedName>
        <fullName evidence="7">Glycosyltransferase</fullName>
    </submittedName>
</protein>
<feature type="transmembrane region" description="Helical" evidence="4">
    <location>
        <begin position="287"/>
        <end position="305"/>
    </location>
</feature>
<evidence type="ECO:0000256" key="4">
    <source>
        <dbReference type="SAM" id="Phobius"/>
    </source>
</evidence>
<dbReference type="InterPro" id="IPR001173">
    <property type="entry name" value="Glyco_trans_2-like"/>
</dbReference>
<evidence type="ECO:0000256" key="3">
    <source>
        <dbReference type="ARBA" id="ARBA00022679"/>
    </source>
</evidence>
<evidence type="ECO:0000313" key="6">
    <source>
        <dbReference type="EMBL" id="TMJ06124.1"/>
    </source>
</evidence>
<dbReference type="AlphaFoldDB" id="A0A537LZQ9"/>
<dbReference type="PROSITE" id="PS51257">
    <property type="entry name" value="PROKAR_LIPOPROTEIN"/>
    <property type="match status" value="1"/>
</dbReference>
<reference evidence="8 9" key="1">
    <citation type="journal article" date="2019" name="Nat. Microbiol.">
        <title>Mediterranean grassland soil C-N compound turnover is dependent on rainfall and depth, and is mediated by genomically divergent microorganisms.</title>
        <authorList>
            <person name="Diamond S."/>
            <person name="Andeer P.F."/>
            <person name="Li Z."/>
            <person name="Crits-Christoph A."/>
            <person name="Burstein D."/>
            <person name="Anantharaman K."/>
            <person name="Lane K.R."/>
            <person name="Thomas B.C."/>
            <person name="Pan C."/>
            <person name="Northen T.R."/>
            <person name="Banfield J.F."/>
        </authorList>
    </citation>
    <scope>NUCLEOTIDE SEQUENCE [LARGE SCALE GENOMIC DNA]</scope>
    <source>
        <strain evidence="7">NP_1</strain>
        <strain evidence="6">NP_2</strain>
    </source>
</reference>
<dbReference type="Proteomes" id="UP000315217">
    <property type="component" value="Unassembled WGS sequence"/>
</dbReference>
<dbReference type="PANTHER" id="PTHR43630:SF1">
    <property type="entry name" value="POLY-BETA-1,6-N-ACETYL-D-GLUCOSAMINE SYNTHASE"/>
    <property type="match status" value="1"/>
</dbReference>
<name>A0A537LZQ9_9BACT</name>
<keyword evidence="2" id="KW-0328">Glycosyltransferase</keyword>
<dbReference type="PANTHER" id="PTHR43630">
    <property type="entry name" value="POLY-BETA-1,6-N-ACETYL-D-GLUCOSAMINE SYNTHASE"/>
    <property type="match status" value="1"/>
</dbReference>
<accession>A0A537LZQ9</accession>
<organism evidence="7 8">
    <name type="scientific">Candidatus Segetimicrobium genomatis</name>
    <dbReference type="NCBI Taxonomy" id="2569760"/>
    <lineage>
        <taxon>Bacteria</taxon>
        <taxon>Bacillati</taxon>
        <taxon>Candidatus Sysuimicrobiota</taxon>
        <taxon>Candidatus Sysuimicrobiia</taxon>
        <taxon>Candidatus Sysuimicrobiales</taxon>
        <taxon>Candidatus Segetimicrobiaceae</taxon>
        <taxon>Candidatus Segetimicrobium</taxon>
    </lineage>
</organism>